<accession>A0A8E5HUT0</accession>
<gene>
    <name evidence="2" type="ORF">UV8b_06138</name>
</gene>
<dbReference type="Gene3D" id="3.40.50.1820">
    <property type="entry name" value="alpha/beta hydrolase"/>
    <property type="match status" value="1"/>
</dbReference>
<name>A0A8E5HUT0_USTVR</name>
<dbReference type="OrthoDB" id="94039at2759"/>
<dbReference type="Pfam" id="PF12697">
    <property type="entry name" value="Abhydrolase_6"/>
    <property type="match status" value="1"/>
</dbReference>
<reference evidence="2" key="1">
    <citation type="submission" date="2020-03" db="EMBL/GenBank/DDBJ databases">
        <title>A mixture of massive structural variations and highly conserved coding sequences in Ustilaginoidea virens genome.</title>
        <authorList>
            <person name="Zhang K."/>
            <person name="Zhao Z."/>
            <person name="Zhang Z."/>
            <person name="Li Y."/>
            <person name="Hsiang T."/>
            <person name="Sun W."/>
        </authorList>
    </citation>
    <scope>NUCLEOTIDE SEQUENCE</scope>
    <source>
        <strain evidence="2">UV-8b</strain>
    </source>
</reference>
<dbReference type="Proteomes" id="UP000027002">
    <property type="component" value="Chromosome 5"/>
</dbReference>
<dbReference type="InterPro" id="IPR000073">
    <property type="entry name" value="AB_hydrolase_1"/>
</dbReference>
<proteinExistence type="predicted"/>
<evidence type="ECO:0000259" key="1">
    <source>
        <dbReference type="Pfam" id="PF12697"/>
    </source>
</evidence>
<dbReference type="GeneID" id="66066915"/>
<sequence>MATRFSVREHVVDASHIRDFARATSTSQDAVLKLHVKQYLPLDNPAPRKGDVTIIGAHANAFPKEIYEPLWDDLHQELGRHGLRIRAVWIADCAWQGRSGVLNLRRGVLGNDPGWFDYARDIVHLVNTFRMPRPLVAVGHSFGACALSHAALLHPRLFHSLVLLDPVIAMFHEYSAALGMRPAAASIRRRDAWPSRSHAAALLRKSPFCRSWDPRAFDRWIRFGLCSVDDDRDDDHNDHNDRDDHAHQADHAAAQVTLATTRHQEVFTFLRPAWPAFDPRGERVVDPKRMPDCGTSLHVAMPMYPFYRAEPIATFARMADLRPGVLFIVGGTSTVVPPPDVARRTDITGTGLGGSGGVPAGRVRLVSHPDHGHLIPLESPAFCAREAATFLERELSIWAEEEQEYDEWASRSADERTQVSREWKAHLDMSKDRPKI</sequence>
<dbReference type="EMBL" id="CP072757">
    <property type="protein sequence ID" value="QUC21897.1"/>
    <property type="molecule type" value="Genomic_DNA"/>
</dbReference>
<evidence type="ECO:0000313" key="3">
    <source>
        <dbReference type="Proteomes" id="UP000027002"/>
    </source>
</evidence>
<evidence type="ECO:0000313" key="2">
    <source>
        <dbReference type="EMBL" id="QUC21897.1"/>
    </source>
</evidence>
<feature type="domain" description="AB hydrolase-1" evidence="1">
    <location>
        <begin position="58"/>
        <end position="385"/>
    </location>
</feature>
<dbReference type="SUPFAM" id="SSF53474">
    <property type="entry name" value="alpha/beta-Hydrolases"/>
    <property type="match status" value="1"/>
</dbReference>
<dbReference type="AlphaFoldDB" id="A0A8E5HUT0"/>
<organism evidence="2 3">
    <name type="scientific">Ustilaginoidea virens</name>
    <name type="common">Rice false smut fungus</name>
    <name type="synonym">Villosiclava virens</name>
    <dbReference type="NCBI Taxonomy" id="1159556"/>
    <lineage>
        <taxon>Eukaryota</taxon>
        <taxon>Fungi</taxon>
        <taxon>Dikarya</taxon>
        <taxon>Ascomycota</taxon>
        <taxon>Pezizomycotina</taxon>
        <taxon>Sordariomycetes</taxon>
        <taxon>Hypocreomycetidae</taxon>
        <taxon>Hypocreales</taxon>
        <taxon>Clavicipitaceae</taxon>
        <taxon>Ustilaginoidea</taxon>
    </lineage>
</organism>
<dbReference type="KEGG" id="uvi:66066915"/>
<dbReference type="RefSeq" id="XP_042999570.1">
    <property type="nucleotide sequence ID" value="XM_043143635.1"/>
</dbReference>
<keyword evidence="3" id="KW-1185">Reference proteome</keyword>
<protein>
    <recommendedName>
        <fullName evidence="1">AB hydrolase-1 domain-containing protein</fullName>
    </recommendedName>
</protein>
<dbReference type="InterPro" id="IPR029058">
    <property type="entry name" value="AB_hydrolase_fold"/>
</dbReference>